<evidence type="ECO:0000256" key="2">
    <source>
        <dbReference type="ARBA" id="ARBA00022729"/>
    </source>
</evidence>
<evidence type="ECO:0000256" key="3">
    <source>
        <dbReference type="ARBA" id="ARBA00022737"/>
    </source>
</evidence>
<evidence type="ECO:0000256" key="5">
    <source>
        <dbReference type="ARBA" id="ARBA00023180"/>
    </source>
</evidence>
<dbReference type="Gene3D" id="2.170.140.10">
    <property type="entry name" value="Chitin binding domain"/>
    <property type="match status" value="4"/>
</dbReference>
<organism evidence="7">
    <name type="scientific">Timema cristinae</name>
    <name type="common">Walking stick</name>
    <dbReference type="NCBI Taxonomy" id="61476"/>
    <lineage>
        <taxon>Eukaryota</taxon>
        <taxon>Metazoa</taxon>
        <taxon>Ecdysozoa</taxon>
        <taxon>Arthropoda</taxon>
        <taxon>Hexapoda</taxon>
        <taxon>Insecta</taxon>
        <taxon>Pterygota</taxon>
        <taxon>Neoptera</taxon>
        <taxon>Polyneoptera</taxon>
        <taxon>Phasmatodea</taxon>
        <taxon>Timematodea</taxon>
        <taxon>Timematoidea</taxon>
        <taxon>Timematidae</taxon>
        <taxon>Timema</taxon>
    </lineage>
</organism>
<reference evidence="7" key="1">
    <citation type="submission" date="2020-11" db="EMBL/GenBank/DDBJ databases">
        <authorList>
            <person name="Tran Van P."/>
        </authorList>
    </citation>
    <scope>NUCLEOTIDE SEQUENCE</scope>
</reference>
<keyword evidence="1" id="KW-0147">Chitin-binding</keyword>
<dbReference type="InterPro" id="IPR051940">
    <property type="entry name" value="Chitin_bind-dev_reg"/>
</dbReference>
<dbReference type="PROSITE" id="PS50940">
    <property type="entry name" value="CHIT_BIND_II"/>
    <property type="match status" value="4"/>
</dbReference>
<accession>A0A7R9D7A2</accession>
<evidence type="ECO:0000313" key="7">
    <source>
        <dbReference type="EMBL" id="CAD7408481.1"/>
    </source>
</evidence>
<keyword evidence="4" id="KW-1015">Disulfide bond</keyword>
<dbReference type="PANTHER" id="PTHR23301">
    <property type="entry name" value="CHITIN BINDING PERITROPHIN-A"/>
    <property type="match status" value="1"/>
</dbReference>
<feature type="domain" description="Chitin-binding type-2" evidence="6">
    <location>
        <begin position="148"/>
        <end position="211"/>
    </location>
</feature>
<name>A0A7R9D7A2_TIMCR</name>
<sequence>MISHGVPYLTSHRGTYARYVQGSCHHLLYTNHQPIRDSWYTNRVNRSSETHRFQRYAATKRNTRLLTAATNGSRIMKAILTLFQESGAQSCSTDIYCYNSTVYGWCIDGAVVEQAYDCPTGTFCSSDCESFCAKTVPCTSTITTAPEIYQCTATGIFPDVSNYSNYYLCSPKSSGGYYTYLYHCPSGFLFDSDNGVCTPNASVVYGPRCNDYGFYCLTNTTLQLCADKDVAAGGDVYTCNDGNYCSMDCSSQCSEIVPCTSTTTTTASTTEASFECHSAGRFADTTNCHMYYLCVAKTSGGYYQTLYSCPPGSAYNSTKKTCTYSDYSTCRVSTTAAATIDTETFECASSGKFSDSNNSSNYILCVQNTNGGFYQTTYSCPSGSLFNYTTGACTYSSVTYSTSVTSIVAIVSGVSGVVVDLLTNIISCSSSGKFADSSSCKMFYVCSSNPSGGYYTYHFTCPDISVYNSTTQTCSMSSRCFKGA</sequence>
<keyword evidence="5" id="KW-0325">Glycoprotein</keyword>
<proteinExistence type="predicted"/>
<dbReference type="GO" id="GO:0008061">
    <property type="term" value="F:chitin binding"/>
    <property type="evidence" value="ECO:0007669"/>
    <property type="project" value="UniProtKB-KW"/>
</dbReference>
<dbReference type="InterPro" id="IPR036508">
    <property type="entry name" value="Chitin-bd_dom_sf"/>
</dbReference>
<feature type="domain" description="Chitin-binding type-2" evidence="6">
    <location>
        <begin position="344"/>
        <end position="403"/>
    </location>
</feature>
<dbReference type="EMBL" id="OC320620">
    <property type="protein sequence ID" value="CAD7408481.1"/>
    <property type="molecule type" value="Genomic_DNA"/>
</dbReference>
<dbReference type="SUPFAM" id="SSF57625">
    <property type="entry name" value="Invertebrate chitin-binding proteins"/>
    <property type="match status" value="4"/>
</dbReference>
<feature type="domain" description="Chitin-binding type-2" evidence="6">
    <location>
        <begin position="273"/>
        <end position="332"/>
    </location>
</feature>
<feature type="domain" description="Chitin-binding type-2" evidence="6">
    <location>
        <begin position="425"/>
        <end position="482"/>
    </location>
</feature>
<keyword evidence="3" id="KW-0677">Repeat</keyword>
<keyword evidence="2" id="KW-0732">Signal</keyword>
<gene>
    <name evidence="7" type="ORF">TCEB3V08_LOCUS9546</name>
</gene>
<dbReference type="GO" id="GO:0005576">
    <property type="term" value="C:extracellular region"/>
    <property type="evidence" value="ECO:0007669"/>
    <property type="project" value="InterPro"/>
</dbReference>
<evidence type="ECO:0000256" key="4">
    <source>
        <dbReference type="ARBA" id="ARBA00023157"/>
    </source>
</evidence>
<protein>
    <recommendedName>
        <fullName evidence="6">Chitin-binding type-2 domain-containing protein</fullName>
    </recommendedName>
</protein>
<evidence type="ECO:0000256" key="1">
    <source>
        <dbReference type="ARBA" id="ARBA00022669"/>
    </source>
</evidence>
<dbReference type="PANTHER" id="PTHR23301:SF106">
    <property type="entry name" value="CHITIN-BINDING TYPE-2 DOMAIN-CONTAINING PROTEIN-RELATED"/>
    <property type="match status" value="1"/>
</dbReference>
<dbReference type="Pfam" id="PF01607">
    <property type="entry name" value="CBM_14"/>
    <property type="match status" value="3"/>
</dbReference>
<dbReference type="InterPro" id="IPR002557">
    <property type="entry name" value="Chitin-bd_dom"/>
</dbReference>
<dbReference type="SMART" id="SM00494">
    <property type="entry name" value="ChtBD2"/>
    <property type="match status" value="4"/>
</dbReference>
<dbReference type="AlphaFoldDB" id="A0A7R9D7A2"/>
<evidence type="ECO:0000259" key="6">
    <source>
        <dbReference type="PROSITE" id="PS50940"/>
    </source>
</evidence>